<dbReference type="SMART" id="SM00345">
    <property type="entry name" value="HTH_GNTR"/>
    <property type="match status" value="1"/>
</dbReference>
<evidence type="ECO:0000256" key="5">
    <source>
        <dbReference type="ARBA" id="ARBA00023163"/>
    </source>
</evidence>
<dbReference type="InterPro" id="IPR015421">
    <property type="entry name" value="PyrdxlP-dep_Trfase_major"/>
</dbReference>
<dbReference type="InterPro" id="IPR036388">
    <property type="entry name" value="WH-like_DNA-bd_sf"/>
</dbReference>
<dbReference type="InterPro" id="IPR004839">
    <property type="entry name" value="Aminotransferase_I/II_large"/>
</dbReference>
<gene>
    <name evidence="7" type="primary">gabR</name>
    <name evidence="7" type="ORF">DSM104443_00959</name>
</gene>
<dbReference type="PRINTS" id="PR00035">
    <property type="entry name" value="HTHGNTR"/>
</dbReference>
<dbReference type="PROSITE" id="PS50949">
    <property type="entry name" value="HTH_GNTR"/>
    <property type="match status" value="1"/>
</dbReference>
<dbReference type="GO" id="GO:0003677">
    <property type="term" value="F:DNA binding"/>
    <property type="evidence" value="ECO:0007669"/>
    <property type="project" value="UniProtKB-KW"/>
</dbReference>
<dbReference type="CDD" id="cd07377">
    <property type="entry name" value="WHTH_GntR"/>
    <property type="match status" value="1"/>
</dbReference>
<evidence type="ECO:0000313" key="7">
    <source>
        <dbReference type="EMBL" id="QJR09908.1"/>
    </source>
</evidence>
<evidence type="ECO:0000313" key="8">
    <source>
        <dbReference type="Proteomes" id="UP000501534"/>
    </source>
</evidence>
<accession>A0A6M4GST8</accession>
<dbReference type="RefSeq" id="WP_171090010.1">
    <property type="nucleotide sequence ID" value="NZ_CP053069.1"/>
</dbReference>
<evidence type="ECO:0000256" key="2">
    <source>
        <dbReference type="ARBA" id="ARBA00022898"/>
    </source>
</evidence>
<keyword evidence="8" id="KW-1185">Reference proteome</keyword>
<dbReference type="SUPFAM" id="SSF46785">
    <property type="entry name" value="Winged helix' DNA-binding domain"/>
    <property type="match status" value="1"/>
</dbReference>
<keyword evidence="4" id="KW-0238">DNA-binding</keyword>
<evidence type="ECO:0000256" key="4">
    <source>
        <dbReference type="ARBA" id="ARBA00023125"/>
    </source>
</evidence>
<dbReference type="KEGG" id="uru:DSM104443_00959"/>
<protein>
    <submittedName>
        <fullName evidence="7">HTH-type transcriptional regulatory protein GabR</fullName>
    </submittedName>
</protein>
<name>A0A6M4GST8_9PROT</name>
<dbReference type="Pfam" id="PF00392">
    <property type="entry name" value="GntR"/>
    <property type="match status" value="1"/>
</dbReference>
<dbReference type="PANTHER" id="PTHR46577">
    <property type="entry name" value="HTH-TYPE TRANSCRIPTIONAL REGULATORY PROTEIN GABR"/>
    <property type="match status" value="1"/>
</dbReference>
<dbReference type="Pfam" id="PF00155">
    <property type="entry name" value="Aminotran_1_2"/>
    <property type="match status" value="1"/>
</dbReference>
<comment type="similarity">
    <text evidence="1">In the C-terminal section; belongs to the class-I pyridoxal-phosphate-dependent aminotransferase family.</text>
</comment>
<dbReference type="PANTHER" id="PTHR46577:SF1">
    <property type="entry name" value="HTH-TYPE TRANSCRIPTIONAL REGULATORY PROTEIN GABR"/>
    <property type="match status" value="1"/>
</dbReference>
<dbReference type="SUPFAM" id="SSF53383">
    <property type="entry name" value="PLP-dependent transferases"/>
    <property type="match status" value="1"/>
</dbReference>
<feature type="domain" description="HTH gntR-type" evidence="6">
    <location>
        <begin position="21"/>
        <end position="89"/>
    </location>
</feature>
<evidence type="ECO:0000259" key="6">
    <source>
        <dbReference type="PROSITE" id="PS50949"/>
    </source>
</evidence>
<dbReference type="Proteomes" id="UP000501534">
    <property type="component" value="Chromosome"/>
</dbReference>
<keyword evidence="3" id="KW-0805">Transcription regulation</keyword>
<dbReference type="InterPro" id="IPR036390">
    <property type="entry name" value="WH_DNA-bd_sf"/>
</dbReference>
<dbReference type="InterPro" id="IPR015424">
    <property type="entry name" value="PyrdxlP-dep_Trfase"/>
</dbReference>
<dbReference type="InterPro" id="IPR000524">
    <property type="entry name" value="Tscrpt_reg_HTH_GntR"/>
</dbReference>
<dbReference type="InterPro" id="IPR051446">
    <property type="entry name" value="HTH_trans_reg/aminotransferase"/>
</dbReference>
<keyword evidence="5" id="KW-0804">Transcription</keyword>
<organism evidence="7 8">
    <name type="scientific">Usitatibacter rugosus</name>
    <dbReference type="NCBI Taxonomy" id="2732067"/>
    <lineage>
        <taxon>Bacteria</taxon>
        <taxon>Pseudomonadati</taxon>
        <taxon>Pseudomonadota</taxon>
        <taxon>Betaproteobacteria</taxon>
        <taxon>Nitrosomonadales</taxon>
        <taxon>Usitatibacteraceae</taxon>
        <taxon>Usitatibacter</taxon>
    </lineage>
</organism>
<dbReference type="AlphaFoldDB" id="A0A6M4GST8"/>
<evidence type="ECO:0000256" key="1">
    <source>
        <dbReference type="ARBA" id="ARBA00005384"/>
    </source>
</evidence>
<reference evidence="7 8" key="1">
    <citation type="submission" date="2020-04" db="EMBL/GenBank/DDBJ databases">
        <title>Usitatibacter rugosus gen. nov., sp. nov. and Usitatibacter palustris sp. nov., novel members of Usitatibacteraceae fam. nov. within the order Nitrosomonadales isolated from soil.</title>
        <authorList>
            <person name="Huber K.J."/>
            <person name="Neumann-Schaal M."/>
            <person name="Geppert A."/>
            <person name="Luckner M."/>
            <person name="Wanner G."/>
            <person name="Overmann J."/>
        </authorList>
    </citation>
    <scope>NUCLEOTIDE SEQUENCE [LARGE SCALE GENOMIC DNA]</scope>
    <source>
        <strain evidence="7 8">0125_3</strain>
    </source>
</reference>
<dbReference type="Gene3D" id="1.10.10.10">
    <property type="entry name" value="Winged helix-like DNA-binding domain superfamily/Winged helix DNA-binding domain"/>
    <property type="match status" value="1"/>
</dbReference>
<dbReference type="EMBL" id="CP053069">
    <property type="protein sequence ID" value="QJR09908.1"/>
    <property type="molecule type" value="Genomic_DNA"/>
</dbReference>
<sequence>MAKAAGGQLFTLLEGPESAGHTRRSQVYKSCLKAILDGRLARGSRLPSARELARDWRISRNTIDEALLQLQADGFLERRVGDGTYVSRDLPSTASRKPAAMRPASRAAQASYSAWAQRALHSRLPGGSPQPRAFFAGFPALEFFPLDLWQRLTTRRYRTGGRDLLGYMPSMGLPALREATARHLAISRGVTCAPEQVMILNSLIQGVELLSRVLLERDDAVWVEEAGYPNVRTALSMSGARLVPVPMDEEGLDVAAGQELAPKPALVHVTPAFQYPSGTRMSLQRRLALLEWANRSGAWIVEDDYQGDFNYEARNIEPLQALDRASRVIHLGTYTNAVFPSLRLAYMVIPPPLCAVFEAVRSQLDDHTHGIQQAVLADFIDGGHLSSHMRRMRSIYKSRRDTLLGELHATLRDEYPLGPAHGGMNVAMHLPKAMRDAPLCERGWKAGLHLAPLSRHAPTQGGLNGLFLGYAALSEREIRAGARRLARFIEAEHRRR</sequence>
<dbReference type="Gene3D" id="3.40.640.10">
    <property type="entry name" value="Type I PLP-dependent aspartate aminotransferase-like (Major domain)"/>
    <property type="match status" value="1"/>
</dbReference>
<keyword evidence="2" id="KW-0663">Pyridoxal phosphate</keyword>
<dbReference type="GO" id="GO:0003700">
    <property type="term" value="F:DNA-binding transcription factor activity"/>
    <property type="evidence" value="ECO:0007669"/>
    <property type="project" value="InterPro"/>
</dbReference>
<dbReference type="GO" id="GO:0030170">
    <property type="term" value="F:pyridoxal phosphate binding"/>
    <property type="evidence" value="ECO:0007669"/>
    <property type="project" value="InterPro"/>
</dbReference>
<dbReference type="CDD" id="cd00609">
    <property type="entry name" value="AAT_like"/>
    <property type="match status" value="1"/>
</dbReference>
<proteinExistence type="inferred from homology"/>
<evidence type="ECO:0000256" key="3">
    <source>
        <dbReference type="ARBA" id="ARBA00023015"/>
    </source>
</evidence>